<dbReference type="eggNOG" id="KOG2785">
    <property type="taxonomic scope" value="Eukaryota"/>
</dbReference>
<feature type="region of interest" description="Disordered" evidence="9">
    <location>
        <begin position="117"/>
        <end position="190"/>
    </location>
</feature>
<reference evidence="11 12" key="1">
    <citation type="submission" date="2010-05" db="EMBL/GenBank/DDBJ databases">
        <title>The Genome Sequence of Thecamonas trahens ATCC 50062.</title>
        <authorList>
            <consortium name="The Broad Institute Genome Sequencing Platform"/>
            <person name="Russ C."/>
            <person name="Cuomo C."/>
            <person name="Shea T."/>
            <person name="Young S.K."/>
            <person name="Zeng Q."/>
            <person name="Koehrsen M."/>
            <person name="Haas B."/>
            <person name="Borodovsky M."/>
            <person name="Guigo R."/>
            <person name="Alvarado L."/>
            <person name="Berlin A."/>
            <person name="Bochicchio J."/>
            <person name="Borenstein D."/>
            <person name="Chapman S."/>
            <person name="Chen Z."/>
            <person name="Freedman E."/>
            <person name="Gellesch M."/>
            <person name="Goldberg J."/>
            <person name="Griggs A."/>
            <person name="Gujja S."/>
            <person name="Heilman E."/>
            <person name="Heiman D."/>
            <person name="Hepburn T."/>
            <person name="Howarth C."/>
            <person name="Jen D."/>
            <person name="Larson L."/>
            <person name="Mehta T."/>
            <person name="Park D."/>
            <person name="Pearson M."/>
            <person name="Roberts A."/>
            <person name="Saif S."/>
            <person name="Shenoy N."/>
            <person name="Sisk P."/>
            <person name="Stolte C."/>
            <person name="Sykes S."/>
            <person name="Thomson T."/>
            <person name="Walk T."/>
            <person name="White J."/>
            <person name="Yandava C."/>
            <person name="Burger G."/>
            <person name="Gray M.W."/>
            <person name="Holland P.W.H."/>
            <person name="King N."/>
            <person name="Lang F.B.F."/>
            <person name="Roger A.J."/>
            <person name="Ruiz-Trillo I."/>
            <person name="Lander E."/>
            <person name="Nusbaum C."/>
        </authorList>
    </citation>
    <scope>NUCLEOTIDE SEQUENCE [LARGE SCALE GENOMIC DNA]</scope>
    <source>
        <strain evidence="11 12">ATCC 50062</strain>
    </source>
</reference>
<evidence type="ECO:0000256" key="5">
    <source>
        <dbReference type="ARBA" id="ARBA00022737"/>
    </source>
</evidence>
<dbReference type="RefSeq" id="XP_013752637.1">
    <property type="nucleotide sequence ID" value="XM_013897183.1"/>
</dbReference>
<sequence length="464" mass="50895">PYPLPLPPTPPSPSTMSSSSAAAPTFTCIACRVGFTSSAAQRSHYRTEWHRYNLQRKALAMPCVSLAVFRSRQANAQAEAAAAAEQAAYTGECTICKKKYASEAAYHQHISSKKHKAKAAAVAARGENPGKLDSPSPAMAPAAAVSPKAGKDGPVAMDTSNAADAPDAAGPGASESSPAPRARHWPGARPVEASDEELIREFVIRYVASFSFDAEDEVESLVSFALGHGEILDDDACLFCEHLEPDVEARLEHMRLEHGFFVPDAEYCVDVPGLLRYLGRKISLLCLCLHCDGSGKAFTSVRAVQAHMRARVHCKMAYTGVETEYEEYFDYAKAYYAQQLALHGIDPSQPLTEAQLELLESPVEPARYDPETMELVLPNGKALGHRALNRYYKQQPIVRNKSESLIASQRAAEHRLLGWHGARHVEKVGKSAGTIANNYARLSFDTKQGERNNNKKHFRMQYFF</sequence>
<dbReference type="InterPro" id="IPR036236">
    <property type="entry name" value="Znf_C2H2_sf"/>
</dbReference>
<organism evidence="11 12">
    <name type="scientific">Thecamonas trahens ATCC 50062</name>
    <dbReference type="NCBI Taxonomy" id="461836"/>
    <lineage>
        <taxon>Eukaryota</taxon>
        <taxon>Apusozoa</taxon>
        <taxon>Apusomonadida</taxon>
        <taxon>Apusomonadidae</taxon>
        <taxon>Thecamonas</taxon>
    </lineage>
</organism>
<dbReference type="SMART" id="SM00451">
    <property type="entry name" value="ZnF_U1"/>
    <property type="match status" value="2"/>
</dbReference>
<dbReference type="OMA" id="WTQTQQQ"/>
<dbReference type="InterPro" id="IPR041661">
    <property type="entry name" value="ZN622/Rei1/Reh1_Znf-C2H2"/>
</dbReference>
<keyword evidence="5" id="KW-0677">Repeat</keyword>
<name>A0A0L0DWD4_THETB</name>
<protein>
    <submittedName>
        <fullName evidence="11">Zinc finger protein 622</fullName>
    </submittedName>
</protein>
<dbReference type="Proteomes" id="UP000054408">
    <property type="component" value="Unassembled WGS sequence"/>
</dbReference>
<feature type="domain" description="C2H2-type" evidence="10">
    <location>
        <begin position="28"/>
        <end position="50"/>
    </location>
</feature>
<keyword evidence="4" id="KW-0479">Metal-binding</keyword>
<evidence type="ECO:0000256" key="9">
    <source>
        <dbReference type="SAM" id="MobiDB-lite"/>
    </source>
</evidence>
<dbReference type="OrthoDB" id="19329at2759"/>
<dbReference type="InterPro" id="IPR022755">
    <property type="entry name" value="Znf_C2H2_jaz"/>
</dbReference>
<dbReference type="InterPro" id="IPR013087">
    <property type="entry name" value="Znf_C2H2_type"/>
</dbReference>
<dbReference type="STRING" id="461836.A0A0L0DWD4"/>
<gene>
    <name evidence="11" type="ORF">AMSG_11510</name>
</gene>
<evidence type="ECO:0000313" key="12">
    <source>
        <dbReference type="Proteomes" id="UP000054408"/>
    </source>
</evidence>
<comment type="similarity">
    <text evidence="8">Belongs to the REI1 family.</text>
</comment>
<dbReference type="PANTHER" id="PTHR13182:SF8">
    <property type="entry name" value="CYTOPLASMIC 60S SUBUNIT BIOGENESIS FACTOR ZNF622"/>
    <property type="match status" value="1"/>
</dbReference>
<dbReference type="SMART" id="SM00355">
    <property type="entry name" value="ZnF_C2H2"/>
    <property type="match status" value="3"/>
</dbReference>
<dbReference type="GeneID" id="25569448"/>
<evidence type="ECO:0000313" key="11">
    <source>
        <dbReference type="EMBL" id="KNC56492.1"/>
    </source>
</evidence>
<evidence type="ECO:0000256" key="3">
    <source>
        <dbReference type="ARBA" id="ARBA00022517"/>
    </source>
</evidence>
<dbReference type="SUPFAM" id="SSF57667">
    <property type="entry name" value="beta-beta-alpha zinc fingers"/>
    <property type="match status" value="3"/>
</dbReference>
<dbReference type="GO" id="GO:0005737">
    <property type="term" value="C:cytoplasm"/>
    <property type="evidence" value="ECO:0007669"/>
    <property type="project" value="UniProtKB-SubCell"/>
</dbReference>
<dbReference type="GO" id="GO:0003676">
    <property type="term" value="F:nucleic acid binding"/>
    <property type="evidence" value="ECO:0007669"/>
    <property type="project" value="InterPro"/>
</dbReference>
<feature type="compositionally biased region" description="Low complexity" evidence="9">
    <location>
        <begin position="134"/>
        <end position="148"/>
    </location>
</feature>
<evidence type="ECO:0000259" key="10">
    <source>
        <dbReference type="PROSITE" id="PS00028"/>
    </source>
</evidence>
<evidence type="ECO:0000256" key="7">
    <source>
        <dbReference type="ARBA" id="ARBA00022833"/>
    </source>
</evidence>
<dbReference type="InterPro" id="IPR040025">
    <property type="entry name" value="Znf622/Rei1/Reh1"/>
</dbReference>
<dbReference type="GO" id="GO:0030687">
    <property type="term" value="C:preribosome, large subunit precursor"/>
    <property type="evidence" value="ECO:0007669"/>
    <property type="project" value="TreeGrafter"/>
</dbReference>
<feature type="non-terminal residue" evidence="11">
    <location>
        <position position="1"/>
    </location>
</feature>
<evidence type="ECO:0000256" key="4">
    <source>
        <dbReference type="ARBA" id="ARBA00022723"/>
    </source>
</evidence>
<dbReference type="GO" id="GO:0008270">
    <property type="term" value="F:zinc ion binding"/>
    <property type="evidence" value="ECO:0007669"/>
    <property type="project" value="UniProtKB-KW"/>
</dbReference>
<proteinExistence type="inferred from homology"/>
<feature type="domain" description="C2H2-type" evidence="10">
    <location>
        <begin position="93"/>
        <end position="115"/>
    </location>
</feature>
<dbReference type="AlphaFoldDB" id="A0A0L0DWD4"/>
<evidence type="ECO:0000256" key="8">
    <source>
        <dbReference type="ARBA" id="ARBA00034126"/>
    </source>
</evidence>
<feature type="compositionally biased region" description="Low complexity" evidence="9">
    <location>
        <begin position="162"/>
        <end position="180"/>
    </location>
</feature>
<evidence type="ECO:0000256" key="2">
    <source>
        <dbReference type="ARBA" id="ARBA00022490"/>
    </source>
</evidence>
<dbReference type="Pfam" id="PF12756">
    <property type="entry name" value="zf-C2H2_2"/>
    <property type="match status" value="1"/>
</dbReference>
<keyword evidence="2" id="KW-0963">Cytoplasm</keyword>
<dbReference type="InterPro" id="IPR003604">
    <property type="entry name" value="Matrin/U1-like-C_Znf_C2H2"/>
</dbReference>
<keyword evidence="7" id="KW-0862">Zinc</keyword>
<keyword evidence="6" id="KW-0863">Zinc-finger</keyword>
<evidence type="ECO:0000256" key="1">
    <source>
        <dbReference type="ARBA" id="ARBA00004496"/>
    </source>
</evidence>
<evidence type="ECO:0000256" key="6">
    <source>
        <dbReference type="ARBA" id="ARBA00022771"/>
    </source>
</evidence>
<dbReference type="GO" id="GO:0042273">
    <property type="term" value="P:ribosomal large subunit biogenesis"/>
    <property type="evidence" value="ECO:0007669"/>
    <property type="project" value="TreeGrafter"/>
</dbReference>
<dbReference type="Gene3D" id="3.30.160.60">
    <property type="entry name" value="Classic Zinc Finger"/>
    <property type="match status" value="1"/>
</dbReference>
<dbReference type="Pfam" id="PF12171">
    <property type="entry name" value="zf-C2H2_jaz"/>
    <property type="match status" value="1"/>
</dbReference>
<accession>A0A0L0DWD4</accession>
<keyword evidence="3" id="KW-0690">Ribosome biogenesis</keyword>
<comment type="subcellular location">
    <subcellularLocation>
        <location evidence="1">Cytoplasm</location>
    </subcellularLocation>
</comment>
<dbReference type="PROSITE" id="PS00028">
    <property type="entry name" value="ZINC_FINGER_C2H2_1"/>
    <property type="match status" value="2"/>
</dbReference>
<keyword evidence="12" id="KW-1185">Reference proteome</keyword>
<dbReference type="PANTHER" id="PTHR13182">
    <property type="entry name" value="ZINC FINGER PROTEIN 622"/>
    <property type="match status" value="1"/>
</dbReference>
<dbReference type="EMBL" id="GL349524">
    <property type="protein sequence ID" value="KNC56492.1"/>
    <property type="molecule type" value="Genomic_DNA"/>
</dbReference>